<dbReference type="SUPFAM" id="SSF50965">
    <property type="entry name" value="Galactose oxidase, central domain"/>
    <property type="match status" value="2"/>
</dbReference>
<dbReference type="EMBL" id="WIQZ01000034">
    <property type="protein sequence ID" value="KAF3134894.1"/>
    <property type="molecule type" value="Genomic_DNA"/>
</dbReference>
<dbReference type="Gene3D" id="2.120.10.80">
    <property type="entry name" value="Kelch-type beta propeller"/>
    <property type="match status" value="1"/>
</dbReference>
<evidence type="ECO:0000313" key="9">
    <source>
        <dbReference type="Proteomes" id="UP000475325"/>
    </source>
</evidence>
<dbReference type="Proteomes" id="UP000475325">
    <property type="component" value="Unassembled WGS sequence"/>
</dbReference>
<keyword evidence="2 6" id="KW-0812">Transmembrane</keyword>
<keyword evidence="3 6" id="KW-1133">Transmembrane helix</keyword>
<name>A0A7C8NKS7_ORBOL</name>
<dbReference type="PANTHER" id="PTHR15549:SF26">
    <property type="entry name" value="AXIAL BUDDING PATTERN PROTEIN 2-RELATED"/>
    <property type="match status" value="1"/>
</dbReference>
<dbReference type="AlphaFoldDB" id="A0A7C8NKS7"/>
<evidence type="ECO:0000313" key="7">
    <source>
        <dbReference type="EMBL" id="KAF3113375.1"/>
    </source>
</evidence>
<accession>A0A7C8NKS7</accession>
<reference evidence="9 10" key="1">
    <citation type="submission" date="2019-06" db="EMBL/GenBank/DDBJ databases">
        <authorList>
            <person name="Palmer J.M."/>
        </authorList>
    </citation>
    <scope>NUCLEOTIDE SEQUENCE [LARGE SCALE GENOMIC DNA]</scope>
    <source>
        <strain evidence="7 9">TWF102</strain>
        <strain evidence="8 10">TWF703</strain>
    </source>
</reference>
<dbReference type="InterPro" id="IPR011043">
    <property type="entry name" value="Gal_Oxase/kelch_b-propeller"/>
</dbReference>
<feature type="region of interest" description="Disordered" evidence="5">
    <location>
        <begin position="459"/>
        <end position="489"/>
    </location>
</feature>
<feature type="compositionally biased region" description="Low complexity" evidence="5">
    <location>
        <begin position="459"/>
        <end position="482"/>
    </location>
</feature>
<dbReference type="InterPro" id="IPR015915">
    <property type="entry name" value="Kelch-typ_b-propeller"/>
</dbReference>
<comment type="subcellular location">
    <subcellularLocation>
        <location evidence="1">Membrane</location>
        <topology evidence="1">Single-pass membrane protein</topology>
    </subcellularLocation>
</comment>
<dbReference type="EMBL" id="WIQW01000001">
    <property type="protein sequence ID" value="KAF3113375.1"/>
    <property type="molecule type" value="Genomic_DNA"/>
</dbReference>
<dbReference type="Proteomes" id="UP000480548">
    <property type="component" value="Unassembled WGS sequence"/>
</dbReference>
<proteinExistence type="predicted"/>
<evidence type="ECO:0000256" key="4">
    <source>
        <dbReference type="ARBA" id="ARBA00023136"/>
    </source>
</evidence>
<feature type="transmembrane region" description="Helical" evidence="6">
    <location>
        <begin position="494"/>
        <end position="517"/>
    </location>
</feature>
<evidence type="ECO:0000256" key="3">
    <source>
        <dbReference type="ARBA" id="ARBA00022989"/>
    </source>
</evidence>
<comment type="caution">
    <text evidence="7">The sequence shown here is derived from an EMBL/GenBank/DDBJ whole genome shotgun (WGS) entry which is preliminary data.</text>
</comment>
<evidence type="ECO:0000313" key="10">
    <source>
        <dbReference type="Proteomes" id="UP000480548"/>
    </source>
</evidence>
<organism evidence="7 9">
    <name type="scientific">Orbilia oligospora</name>
    <name type="common">Nematode-trapping fungus</name>
    <name type="synonym">Arthrobotrys oligospora</name>
    <dbReference type="NCBI Taxonomy" id="2813651"/>
    <lineage>
        <taxon>Eukaryota</taxon>
        <taxon>Fungi</taxon>
        <taxon>Dikarya</taxon>
        <taxon>Ascomycota</taxon>
        <taxon>Pezizomycotina</taxon>
        <taxon>Orbiliomycetes</taxon>
        <taxon>Orbiliales</taxon>
        <taxon>Orbiliaceae</taxon>
        <taxon>Orbilia</taxon>
    </lineage>
</organism>
<protein>
    <recommendedName>
        <fullName evidence="11">Kelch repeat protein</fullName>
    </recommendedName>
</protein>
<keyword evidence="4 6" id="KW-0472">Membrane</keyword>
<dbReference type="InterPro" id="IPR051694">
    <property type="entry name" value="Immunoregulatory_rcpt-like"/>
</dbReference>
<evidence type="ECO:0008006" key="11">
    <source>
        <dbReference type="Google" id="ProtNLM"/>
    </source>
</evidence>
<feature type="region of interest" description="Disordered" evidence="5">
    <location>
        <begin position="587"/>
        <end position="625"/>
    </location>
</feature>
<evidence type="ECO:0000313" key="8">
    <source>
        <dbReference type="EMBL" id="KAF3134894.1"/>
    </source>
</evidence>
<dbReference type="GO" id="GO:0071944">
    <property type="term" value="C:cell periphery"/>
    <property type="evidence" value="ECO:0007669"/>
    <property type="project" value="UniProtKB-ARBA"/>
</dbReference>
<evidence type="ECO:0000256" key="1">
    <source>
        <dbReference type="ARBA" id="ARBA00004167"/>
    </source>
</evidence>
<dbReference type="GO" id="GO:0016020">
    <property type="term" value="C:membrane"/>
    <property type="evidence" value="ECO:0007669"/>
    <property type="project" value="UniProtKB-SubCell"/>
</dbReference>
<evidence type="ECO:0000256" key="2">
    <source>
        <dbReference type="ARBA" id="ARBA00022692"/>
    </source>
</evidence>
<evidence type="ECO:0000256" key="6">
    <source>
        <dbReference type="SAM" id="Phobius"/>
    </source>
</evidence>
<dbReference type="PANTHER" id="PTHR15549">
    <property type="entry name" value="PAIRED IMMUNOGLOBULIN-LIKE TYPE 2 RECEPTOR"/>
    <property type="match status" value="1"/>
</dbReference>
<sequence length="625" mass="68416">MPTLYGEEHALLPRATGDLCTVINQATAIVGGKLFYAAGTYTFTDGNVQIRQRKLFSIDLSNPVTAHTTIKSNIYKSIDTPSGFPVNSDAGIGIYTNTTIYFYDPSISNSKIWTYNADTEEFKEITVADDQNVPEQIYAGGWASDPATGMMYYTGSYRNSQKKRKRSWGWLTSGKEEENLLEKRAPTRPWMQILDASEGDDKVKWLEGAGRGPTLLYGTLQYVRYGKKGILVGFGGVDPDDHSQFADPNVGSYRDMRDIFVFDIDSQRWFTIQATGGNGIRDIPDGRLSFCSGVSAAPDDSSFQITIYGGYKLSNVAATNRVHVLILPTFQWLDVTPSDQRLGDDRWGRQTNKCAMWNDAQMIVFGGQIQGNNARNNTPVNTGACNATHPPLVVLDTTVFEWTDEFNPNRSYSQPKQVYELIGGDWRGLAGRKEPPNGFDNTLLEDIFATTVQRIDQPTAFSATSPSPSTSTSAGSNPNNNTDSEPSGPNTAGIAGGVVGGVLGIALIVGLIWFFFIRKRQPEEEDMPSIPLATGIAPTGRHQMMRYEKPELDGSQQPLQAQAGATGNGEVFDALKQNAQPGNEVAMELPGDERLRPGLERAPSNGRSVYELDSGETRGELPGSR</sequence>
<evidence type="ECO:0000256" key="5">
    <source>
        <dbReference type="SAM" id="MobiDB-lite"/>
    </source>
</evidence>
<gene>
    <name evidence="7" type="ORF">TWF102_000038</name>
    <name evidence="8" type="ORF">TWF703_006224</name>
</gene>